<dbReference type="Proteomes" id="UP001151760">
    <property type="component" value="Unassembled WGS sequence"/>
</dbReference>
<organism evidence="2 3">
    <name type="scientific">Tanacetum coccineum</name>
    <dbReference type="NCBI Taxonomy" id="301880"/>
    <lineage>
        <taxon>Eukaryota</taxon>
        <taxon>Viridiplantae</taxon>
        <taxon>Streptophyta</taxon>
        <taxon>Embryophyta</taxon>
        <taxon>Tracheophyta</taxon>
        <taxon>Spermatophyta</taxon>
        <taxon>Magnoliopsida</taxon>
        <taxon>eudicotyledons</taxon>
        <taxon>Gunneridae</taxon>
        <taxon>Pentapetalae</taxon>
        <taxon>asterids</taxon>
        <taxon>campanulids</taxon>
        <taxon>Asterales</taxon>
        <taxon>Asteraceae</taxon>
        <taxon>Asteroideae</taxon>
        <taxon>Anthemideae</taxon>
        <taxon>Anthemidinae</taxon>
        <taxon>Tanacetum</taxon>
    </lineage>
</organism>
<feature type="compositionally biased region" description="Low complexity" evidence="1">
    <location>
        <begin position="121"/>
        <end position="135"/>
    </location>
</feature>
<name>A0ABQ5FYG6_9ASTR</name>
<evidence type="ECO:0000256" key="1">
    <source>
        <dbReference type="SAM" id="MobiDB-lite"/>
    </source>
</evidence>
<gene>
    <name evidence="2" type="ORF">Tco_1019800</name>
</gene>
<comment type="caution">
    <text evidence="2">The sequence shown here is derived from an EMBL/GenBank/DDBJ whole genome shotgun (WGS) entry which is preliminary data.</text>
</comment>
<sequence length="158" mass="17157">MKWVSEDPSYITGGELEYPRELFLGRNPKALQVTDTGCRLFPEQRQHYQQLVAGWQPKIQRKFWKTSRDRYGYNGVSDPIGGLVFKGSSGTGLLPSSRVDLTGDEDPTNKDGDIGMGDSTGVSISLGGEISSGGKKSQELNIGDTRDEDTTVGRAIGA</sequence>
<reference evidence="2" key="1">
    <citation type="journal article" date="2022" name="Int. J. Mol. Sci.">
        <title>Draft Genome of Tanacetum Coccineum: Genomic Comparison of Closely Related Tanacetum-Family Plants.</title>
        <authorList>
            <person name="Yamashiro T."/>
            <person name="Shiraishi A."/>
            <person name="Nakayama K."/>
            <person name="Satake H."/>
        </authorList>
    </citation>
    <scope>NUCLEOTIDE SEQUENCE</scope>
</reference>
<feature type="region of interest" description="Disordered" evidence="1">
    <location>
        <begin position="95"/>
        <end position="158"/>
    </location>
</feature>
<evidence type="ECO:0000313" key="3">
    <source>
        <dbReference type="Proteomes" id="UP001151760"/>
    </source>
</evidence>
<reference evidence="2" key="2">
    <citation type="submission" date="2022-01" db="EMBL/GenBank/DDBJ databases">
        <authorList>
            <person name="Yamashiro T."/>
            <person name="Shiraishi A."/>
            <person name="Satake H."/>
            <person name="Nakayama K."/>
        </authorList>
    </citation>
    <scope>NUCLEOTIDE SEQUENCE</scope>
</reference>
<keyword evidence="3" id="KW-1185">Reference proteome</keyword>
<proteinExistence type="predicted"/>
<accession>A0ABQ5FYG6</accession>
<dbReference type="EMBL" id="BQNB010017887">
    <property type="protein sequence ID" value="GJT68320.1"/>
    <property type="molecule type" value="Genomic_DNA"/>
</dbReference>
<protein>
    <submittedName>
        <fullName evidence="2">Uncharacterized protein</fullName>
    </submittedName>
</protein>
<evidence type="ECO:0000313" key="2">
    <source>
        <dbReference type="EMBL" id="GJT68320.1"/>
    </source>
</evidence>